<dbReference type="SUPFAM" id="SSF56784">
    <property type="entry name" value="HAD-like"/>
    <property type="match status" value="1"/>
</dbReference>
<keyword evidence="1" id="KW-0378">Hydrolase</keyword>
<name>A0ABS9WBV1_9PROT</name>
<evidence type="ECO:0000256" key="1">
    <source>
        <dbReference type="ARBA" id="ARBA00022801"/>
    </source>
</evidence>
<dbReference type="InterPro" id="IPR051540">
    <property type="entry name" value="S-2-haloacid_dehalogenase"/>
</dbReference>
<dbReference type="PANTHER" id="PTHR43316:SF9">
    <property type="entry name" value="ACID DEHALOGENASE, PUTATIVE (AFU_ORTHOLOGUE AFUA_6G14460)-RELATED"/>
    <property type="match status" value="1"/>
</dbReference>
<reference evidence="2 3" key="1">
    <citation type="submission" date="2022-03" db="EMBL/GenBank/DDBJ databases">
        <title>Complete genome analysis of Roseomonas KG 17.1 : a prolific producer of plant growth promoters.</title>
        <authorList>
            <person name="Saadouli I."/>
            <person name="Najjari A."/>
            <person name="Mosbah A."/>
            <person name="Ouzari H.I."/>
        </authorList>
    </citation>
    <scope>NUCLEOTIDE SEQUENCE [LARGE SCALE GENOMIC DNA]</scope>
    <source>
        <strain evidence="2 3">KG17-1</strain>
    </source>
</reference>
<accession>A0ABS9WBV1</accession>
<dbReference type="InterPro" id="IPR036412">
    <property type="entry name" value="HAD-like_sf"/>
</dbReference>
<evidence type="ECO:0000313" key="2">
    <source>
        <dbReference type="EMBL" id="MCI0756783.1"/>
    </source>
</evidence>
<evidence type="ECO:0000313" key="3">
    <source>
        <dbReference type="Proteomes" id="UP001201985"/>
    </source>
</evidence>
<dbReference type="PANTHER" id="PTHR43316">
    <property type="entry name" value="HYDROLASE, HALOACID DELAHOGENASE-RELATED"/>
    <property type="match status" value="1"/>
</dbReference>
<dbReference type="SFLD" id="SFLDS00003">
    <property type="entry name" value="Haloacid_Dehalogenase"/>
    <property type="match status" value="1"/>
</dbReference>
<dbReference type="RefSeq" id="WP_120007083.1">
    <property type="nucleotide sequence ID" value="NZ_JALBUU010000125.1"/>
</dbReference>
<proteinExistence type="predicted"/>
<dbReference type="Proteomes" id="UP001201985">
    <property type="component" value="Unassembled WGS sequence"/>
</dbReference>
<sequence length="240" mass="26484">MRLHDFRVLSFDCYGTLIDWESGVQEALQPLLMRGGLDLPPDAVLEAFTLQEAAQQAETPGLPGSELLARVHARLADEWGVEPDARLDARFGASVPDWPEFPDSAEALAYLGRHYTLVVLSDLDRRSVAASQKRLGTRFDAIFTAEETGRYKPDRRGFEFMLAHLAGQGFARAEILHAAQSLFHDHAPARKIGLATAWIDRRADAEDWGARLPACSGAGYAFRFPSLIALARAHQQDAMA</sequence>
<protein>
    <submittedName>
        <fullName evidence="2">HAD hydrolase-like protein</fullName>
    </submittedName>
</protein>
<keyword evidence="3" id="KW-1185">Reference proteome</keyword>
<dbReference type="Pfam" id="PF00702">
    <property type="entry name" value="Hydrolase"/>
    <property type="match status" value="1"/>
</dbReference>
<comment type="caution">
    <text evidence="2">The sequence shown here is derived from an EMBL/GenBank/DDBJ whole genome shotgun (WGS) entry which is preliminary data.</text>
</comment>
<dbReference type="Gene3D" id="3.40.50.1000">
    <property type="entry name" value="HAD superfamily/HAD-like"/>
    <property type="match status" value="1"/>
</dbReference>
<dbReference type="SFLD" id="SFLDG01129">
    <property type="entry name" value="C1.5:_HAD__Beta-PGM__Phosphata"/>
    <property type="match status" value="1"/>
</dbReference>
<organism evidence="2 3">
    <name type="scientific">Teichococcus vastitatis</name>
    <dbReference type="NCBI Taxonomy" id="2307076"/>
    <lineage>
        <taxon>Bacteria</taxon>
        <taxon>Pseudomonadati</taxon>
        <taxon>Pseudomonadota</taxon>
        <taxon>Alphaproteobacteria</taxon>
        <taxon>Acetobacterales</taxon>
        <taxon>Roseomonadaceae</taxon>
        <taxon>Roseomonas</taxon>
    </lineage>
</organism>
<dbReference type="Gene3D" id="1.10.150.750">
    <property type="match status" value="1"/>
</dbReference>
<gene>
    <name evidence="2" type="ORF">MON41_24420</name>
</gene>
<dbReference type="InterPro" id="IPR023214">
    <property type="entry name" value="HAD_sf"/>
</dbReference>
<dbReference type="EMBL" id="JALBUU010000125">
    <property type="protein sequence ID" value="MCI0756783.1"/>
    <property type="molecule type" value="Genomic_DNA"/>
</dbReference>